<dbReference type="GO" id="GO:0016301">
    <property type="term" value="F:kinase activity"/>
    <property type="evidence" value="ECO:0007669"/>
    <property type="project" value="UniProtKB-KW"/>
</dbReference>
<dbReference type="SUPFAM" id="SSF53067">
    <property type="entry name" value="Actin-like ATPase domain"/>
    <property type="match status" value="1"/>
</dbReference>
<dbReference type="PANTHER" id="PTHR18964">
    <property type="entry name" value="ROK (REPRESSOR, ORF, KINASE) FAMILY"/>
    <property type="match status" value="1"/>
</dbReference>
<dbReference type="Pfam" id="PF00480">
    <property type="entry name" value="ROK"/>
    <property type="match status" value="1"/>
</dbReference>
<dbReference type="PANTHER" id="PTHR18964:SF149">
    <property type="entry name" value="BIFUNCTIONAL UDP-N-ACETYLGLUCOSAMINE 2-EPIMERASE_N-ACETYLMANNOSAMINE KINASE"/>
    <property type="match status" value="1"/>
</dbReference>
<dbReference type="PROSITE" id="PS01125">
    <property type="entry name" value="ROK"/>
    <property type="match status" value="1"/>
</dbReference>
<keyword evidence="2" id="KW-0808">Transferase</keyword>
<comment type="similarity">
    <text evidence="1">Belongs to the ROK (NagC/XylR) family.</text>
</comment>
<evidence type="ECO:0000313" key="2">
    <source>
        <dbReference type="EMBL" id="PRY10567.1"/>
    </source>
</evidence>
<protein>
    <submittedName>
        <fullName evidence="2">Glucokinase</fullName>
    </submittedName>
</protein>
<reference evidence="2 3" key="1">
    <citation type="submission" date="2018-03" db="EMBL/GenBank/DDBJ databases">
        <title>Genomic Encyclopedia of Archaeal and Bacterial Type Strains, Phase II (KMG-II): from individual species to whole genera.</title>
        <authorList>
            <person name="Goeker M."/>
        </authorList>
    </citation>
    <scope>NUCLEOTIDE SEQUENCE [LARGE SCALE GENOMIC DNA]</scope>
    <source>
        <strain evidence="2 3">DSM 19711</strain>
    </source>
</reference>
<evidence type="ECO:0000313" key="3">
    <source>
        <dbReference type="Proteomes" id="UP000238083"/>
    </source>
</evidence>
<accession>A0A2T0QXL3</accession>
<organism evidence="2 3">
    <name type="scientific">Kineococcus rhizosphaerae</name>
    <dbReference type="NCBI Taxonomy" id="559628"/>
    <lineage>
        <taxon>Bacteria</taxon>
        <taxon>Bacillati</taxon>
        <taxon>Actinomycetota</taxon>
        <taxon>Actinomycetes</taxon>
        <taxon>Kineosporiales</taxon>
        <taxon>Kineosporiaceae</taxon>
        <taxon>Kineococcus</taxon>
    </lineage>
</organism>
<name>A0A2T0QXL3_9ACTN</name>
<dbReference type="InterPro" id="IPR043129">
    <property type="entry name" value="ATPase_NBD"/>
</dbReference>
<dbReference type="AlphaFoldDB" id="A0A2T0QXL3"/>
<keyword evidence="2" id="KW-0418">Kinase</keyword>
<sequence>MDDPTRTVRPVVGVDLGGTATRTVVVLGGEVLASQITSTPVDPSTAISVLEGAVDAVLREAGCVIDDLSGIGIGASGPIDAAGVIRNPDSLPALTGLDVVGALRARFATPVVVENDAATAAVAEFRVGAGRGSRSMLIVTLGTGVGVAVVREGVLFRGGDGLHPEGGHVTVPGERAPCYCGRLTCLEQTASRSALQRAASAVRGSGDLDDLASTAEAGDRDAIEVFDRFGQRLADGLIELSTQHRPEVVVLAGSAAAYLPHFRTALEVRLALTTSAPVPRVRATGLGDFGGAIGAALLGGPPEA</sequence>
<gene>
    <name evidence="2" type="ORF">CLV37_116120</name>
</gene>
<dbReference type="Proteomes" id="UP000238083">
    <property type="component" value="Unassembled WGS sequence"/>
</dbReference>
<dbReference type="InterPro" id="IPR000600">
    <property type="entry name" value="ROK"/>
</dbReference>
<proteinExistence type="inferred from homology"/>
<evidence type="ECO:0000256" key="1">
    <source>
        <dbReference type="ARBA" id="ARBA00006479"/>
    </source>
</evidence>
<keyword evidence="3" id="KW-1185">Reference proteome</keyword>
<dbReference type="InterPro" id="IPR049874">
    <property type="entry name" value="ROK_cs"/>
</dbReference>
<comment type="caution">
    <text evidence="2">The sequence shown here is derived from an EMBL/GenBank/DDBJ whole genome shotgun (WGS) entry which is preliminary data.</text>
</comment>
<dbReference type="EMBL" id="PVZF01000016">
    <property type="protein sequence ID" value="PRY10567.1"/>
    <property type="molecule type" value="Genomic_DNA"/>
</dbReference>
<dbReference type="RefSeq" id="WP_170127473.1">
    <property type="nucleotide sequence ID" value="NZ_PVZF01000016.1"/>
</dbReference>
<dbReference type="Gene3D" id="3.30.420.40">
    <property type="match status" value="2"/>
</dbReference>